<organism evidence="1 2">
    <name type="scientific">Sinanodonta woodiana</name>
    <name type="common">Chinese pond mussel</name>
    <name type="synonym">Anodonta woodiana</name>
    <dbReference type="NCBI Taxonomy" id="1069815"/>
    <lineage>
        <taxon>Eukaryota</taxon>
        <taxon>Metazoa</taxon>
        <taxon>Spiralia</taxon>
        <taxon>Lophotrochozoa</taxon>
        <taxon>Mollusca</taxon>
        <taxon>Bivalvia</taxon>
        <taxon>Autobranchia</taxon>
        <taxon>Heteroconchia</taxon>
        <taxon>Palaeoheterodonta</taxon>
        <taxon>Unionida</taxon>
        <taxon>Unionoidea</taxon>
        <taxon>Unionidae</taxon>
        <taxon>Unioninae</taxon>
        <taxon>Sinanodonta</taxon>
    </lineage>
</organism>
<evidence type="ECO:0000313" key="2">
    <source>
        <dbReference type="Proteomes" id="UP001634394"/>
    </source>
</evidence>
<proteinExistence type="predicted"/>
<dbReference type="PANTHER" id="PTHR28630:SF3">
    <property type="entry name" value="PEROXIREDOXIN-LIKE 2C"/>
    <property type="match status" value="1"/>
</dbReference>
<dbReference type="InterPro" id="IPR032801">
    <property type="entry name" value="PXL2A/B/C"/>
</dbReference>
<dbReference type="PANTHER" id="PTHR28630">
    <property type="match status" value="1"/>
</dbReference>
<dbReference type="Proteomes" id="UP001634394">
    <property type="component" value="Unassembled WGS sequence"/>
</dbReference>
<dbReference type="SUPFAM" id="SSF52833">
    <property type="entry name" value="Thioredoxin-like"/>
    <property type="match status" value="1"/>
</dbReference>
<comment type="caution">
    <text evidence="1">The sequence shown here is derived from an EMBL/GenBank/DDBJ whole genome shotgun (WGS) entry which is preliminary data.</text>
</comment>
<dbReference type="EMBL" id="JBJQND010000008">
    <property type="protein sequence ID" value="KAL3867639.1"/>
    <property type="molecule type" value="Genomic_DNA"/>
</dbReference>
<dbReference type="AlphaFoldDB" id="A0ABD3W1A1"/>
<dbReference type="Gene3D" id="3.40.30.10">
    <property type="entry name" value="Glutaredoxin"/>
    <property type="match status" value="1"/>
</dbReference>
<name>A0ABD3W1A1_SINWO</name>
<evidence type="ECO:0000313" key="1">
    <source>
        <dbReference type="EMBL" id="KAL3867639.1"/>
    </source>
</evidence>
<dbReference type="InterPro" id="IPR036249">
    <property type="entry name" value="Thioredoxin-like_sf"/>
</dbReference>
<dbReference type="CDD" id="cd02970">
    <property type="entry name" value="PRX_like2"/>
    <property type="match status" value="1"/>
</dbReference>
<keyword evidence="2" id="KW-1185">Reference proteome</keyword>
<gene>
    <name evidence="1" type="ORF">ACJMK2_040514</name>
</gene>
<protein>
    <submittedName>
        <fullName evidence="1">Uncharacterized protein</fullName>
    </submittedName>
</protein>
<accession>A0ABD3W1A1</accession>
<dbReference type="Pfam" id="PF13911">
    <property type="entry name" value="AhpC-TSA_2"/>
    <property type="match status" value="1"/>
</dbReference>
<reference evidence="1 2" key="1">
    <citation type="submission" date="2024-11" db="EMBL/GenBank/DDBJ databases">
        <title>Chromosome-level genome assembly of the freshwater bivalve Anodonta woodiana.</title>
        <authorList>
            <person name="Chen X."/>
        </authorList>
    </citation>
    <scope>NUCLEOTIDE SEQUENCE [LARGE SCALE GENOMIC DNA]</scope>
    <source>
        <strain evidence="1">MN2024</strain>
        <tissue evidence="1">Gills</tissue>
    </source>
</reference>
<sequence>MADKKNENEKQMEEVNDLRISRTEKAEYNMDFSKIRDCVVYDAMGNKIRFGDIYKNQKTLIFFVRHFLDFIAKDYVEDLGAIPVEYLQEANVRLVVIGPAPYKFISDFKKETGYQYTLYCDPERELYQKLGLKYKVESVSLNASRHIKQNVLMGMIRNTWKIMRVQEWEGDIKQQGGTFILGPDEQMHYHHVDNNPVDHAPINEVLQAAGVQPVSFPRDPRVQEL</sequence>